<evidence type="ECO:0000256" key="1">
    <source>
        <dbReference type="SAM" id="Phobius"/>
    </source>
</evidence>
<proteinExistence type="predicted"/>
<keyword evidence="1" id="KW-1133">Transmembrane helix</keyword>
<name>G0U7A0_TRYVY</name>
<organism evidence="2">
    <name type="scientific">Trypanosoma vivax (strain Y486)</name>
    <dbReference type="NCBI Taxonomy" id="1055687"/>
    <lineage>
        <taxon>Eukaryota</taxon>
        <taxon>Discoba</taxon>
        <taxon>Euglenozoa</taxon>
        <taxon>Kinetoplastea</taxon>
        <taxon>Metakinetoplastina</taxon>
        <taxon>Trypanosomatida</taxon>
        <taxon>Trypanosomatidae</taxon>
        <taxon>Trypanosoma</taxon>
        <taxon>Duttonella</taxon>
    </lineage>
</organism>
<dbReference type="AlphaFoldDB" id="G0U7A0"/>
<feature type="transmembrane region" description="Helical" evidence="1">
    <location>
        <begin position="83"/>
        <end position="109"/>
    </location>
</feature>
<accession>G0U7A0</accession>
<evidence type="ECO:0000313" key="2">
    <source>
        <dbReference type="EMBL" id="CCC51758.1"/>
    </source>
</evidence>
<keyword evidence="1" id="KW-0472">Membrane</keyword>
<reference evidence="2" key="1">
    <citation type="journal article" date="2012" name="Proc. Natl. Acad. Sci. U.S.A.">
        <title>Antigenic diversity is generated by distinct evolutionary mechanisms in African trypanosome species.</title>
        <authorList>
            <person name="Jackson A.P."/>
            <person name="Berry A."/>
            <person name="Aslett M."/>
            <person name="Allison H.C."/>
            <person name="Burton P."/>
            <person name="Vavrova-Anderson J."/>
            <person name="Brown R."/>
            <person name="Browne H."/>
            <person name="Corton N."/>
            <person name="Hauser H."/>
            <person name="Gamble J."/>
            <person name="Gilderthorp R."/>
            <person name="Marcello L."/>
            <person name="McQuillan J."/>
            <person name="Otto T.D."/>
            <person name="Quail M.A."/>
            <person name="Sanders M.J."/>
            <person name="van Tonder A."/>
            <person name="Ginger M.L."/>
            <person name="Field M.C."/>
            <person name="Barry J.D."/>
            <person name="Hertz-Fowler C."/>
            <person name="Berriman M."/>
        </authorList>
    </citation>
    <scope>NUCLEOTIDE SEQUENCE</scope>
    <source>
        <strain evidence="2">Y486</strain>
    </source>
</reference>
<dbReference type="VEuPathDB" id="TriTrypDB:TvY486_1008040"/>
<keyword evidence="1" id="KW-0812">Transmembrane</keyword>
<gene>
    <name evidence="2" type="ORF">TVY486_1008040</name>
</gene>
<sequence length="110" mass="12428">MSIWGVGGEACADAQRCSRAPGFWKRTLRSVGEMVGFCDVCCEKGHRVDATVWYADQYLYPNHWHPGTQLRPKLVDDGEPRSWVGMLIANMLMRLVAVVVLAILLLYLFI</sequence>
<protein>
    <submittedName>
        <fullName evidence="2">Uncharacterized protein</fullName>
    </submittedName>
</protein>
<dbReference type="EMBL" id="HE573026">
    <property type="protein sequence ID" value="CCC51758.1"/>
    <property type="molecule type" value="Genomic_DNA"/>
</dbReference>